<name>A0A9D6QRV5_9BACT</name>
<dbReference type="NCBIfam" id="TIGR00188">
    <property type="entry name" value="rnpA"/>
    <property type="match status" value="1"/>
</dbReference>
<comment type="catalytic activity">
    <reaction evidence="6">
        <text>Endonucleolytic cleavage of RNA, removing 5'-extranucleotides from tRNA precursor.</text>
        <dbReference type="EC" id="3.1.26.5"/>
    </reaction>
</comment>
<keyword evidence="5 6" id="KW-0694">RNA-binding</keyword>
<keyword evidence="3 6" id="KW-0255">Endonuclease</keyword>
<evidence type="ECO:0000256" key="4">
    <source>
        <dbReference type="ARBA" id="ARBA00022801"/>
    </source>
</evidence>
<comment type="subunit">
    <text evidence="6">Consists of a catalytic RNA component (M1 or rnpB) and a protein subunit.</text>
</comment>
<dbReference type="AlphaFoldDB" id="A0A9D6QRV5"/>
<keyword evidence="2 6" id="KW-0540">Nuclease</keyword>
<dbReference type="GO" id="GO:0000049">
    <property type="term" value="F:tRNA binding"/>
    <property type="evidence" value="ECO:0007669"/>
    <property type="project" value="UniProtKB-UniRule"/>
</dbReference>
<evidence type="ECO:0000256" key="1">
    <source>
        <dbReference type="ARBA" id="ARBA00022694"/>
    </source>
</evidence>
<evidence type="ECO:0000256" key="2">
    <source>
        <dbReference type="ARBA" id="ARBA00022722"/>
    </source>
</evidence>
<comment type="function">
    <text evidence="6">RNaseP catalyzes the removal of the 5'-leader sequence from pre-tRNA to produce the mature 5'-terminus. It can also cleave other RNA substrates such as 4.5S RNA. The protein component plays an auxiliary but essential role in vivo by binding to the 5'-leader sequence and broadening the substrate specificity of the ribozyme.</text>
</comment>
<dbReference type="EMBL" id="JACQCQ010000006">
    <property type="protein sequence ID" value="MBI3627399.1"/>
    <property type="molecule type" value="Genomic_DNA"/>
</dbReference>
<evidence type="ECO:0000256" key="7">
    <source>
        <dbReference type="NCBIfam" id="TIGR00188"/>
    </source>
</evidence>
<dbReference type="GO" id="GO:0001682">
    <property type="term" value="P:tRNA 5'-leader removal"/>
    <property type="evidence" value="ECO:0007669"/>
    <property type="project" value="UniProtKB-UniRule"/>
</dbReference>
<keyword evidence="4 6" id="KW-0378">Hydrolase</keyword>
<sequence length="112" mass="12980">MPLPKSARLSKDREIQAVFKKSKRAENDFFILRVHYKQGAPGRMAIVISKGVSKKATDRVRLRRRISEWVRQNKILKTKTSDYVLSVKPSAMGISRTHFYQSLGSLWKHPQL</sequence>
<evidence type="ECO:0000256" key="5">
    <source>
        <dbReference type="ARBA" id="ARBA00022884"/>
    </source>
</evidence>
<reference evidence="8" key="1">
    <citation type="submission" date="2020-07" db="EMBL/GenBank/DDBJ databases">
        <title>Huge and variable diversity of episymbiotic CPR bacteria and DPANN archaea in groundwater ecosystems.</title>
        <authorList>
            <person name="He C.Y."/>
            <person name="Keren R."/>
            <person name="Whittaker M."/>
            <person name="Farag I.F."/>
            <person name="Doudna J."/>
            <person name="Cate J.H.D."/>
            <person name="Banfield J.F."/>
        </authorList>
    </citation>
    <scope>NUCLEOTIDE SEQUENCE</scope>
    <source>
        <strain evidence="8">NC_groundwater_972_Pr1_S-0.2um_49_27</strain>
    </source>
</reference>
<dbReference type="InterPro" id="IPR014721">
    <property type="entry name" value="Ribsml_uS5_D2-typ_fold_subgr"/>
</dbReference>
<dbReference type="PANTHER" id="PTHR33992">
    <property type="entry name" value="RIBONUCLEASE P PROTEIN COMPONENT"/>
    <property type="match status" value="1"/>
</dbReference>
<gene>
    <name evidence="6 8" type="primary">rnpA</name>
    <name evidence="8" type="ORF">HY220_01430</name>
</gene>
<dbReference type="SUPFAM" id="SSF54211">
    <property type="entry name" value="Ribosomal protein S5 domain 2-like"/>
    <property type="match status" value="1"/>
</dbReference>
<dbReference type="EC" id="3.1.26.5" evidence="6 7"/>
<comment type="similarity">
    <text evidence="6">Belongs to the RnpA family.</text>
</comment>
<evidence type="ECO:0000256" key="6">
    <source>
        <dbReference type="HAMAP-Rule" id="MF_00227"/>
    </source>
</evidence>
<dbReference type="GO" id="GO:0030677">
    <property type="term" value="C:ribonuclease P complex"/>
    <property type="evidence" value="ECO:0007669"/>
    <property type="project" value="TreeGrafter"/>
</dbReference>
<dbReference type="HAMAP" id="MF_00227">
    <property type="entry name" value="RNase_P"/>
    <property type="match status" value="1"/>
</dbReference>
<evidence type="ECO:0000313" key="8">
    <source>
        <dbReference type="EMBL" id="MBI3627399.1"/>
    </source>
</evidence>
<dbReference type="PANTHER" id="PTHR33992:SF1">
    <property type="entry name" value="RIBONUCLEASE P PROTEIN COMPONENT"/>
    <property type="match status" value="1"/>
</dbReference>
<proteinExistence type="inferred from homology"/>
<keyword evidence="1 6" id="KW-0819">tRNA processing</keyword>
<dbReference type="Gene3D" id="3.30.230.10">
    <property type="match status" value="1"/>
</dbReference>
<dbReference type="InterPro" id="IPR000100">
    <property type="entry name" value="RNase_P"/>
</dbReference>
<protein>
    <recommendedName>
        <fullName evidence="6 7">Ribonuclease P protein component</fullName>
        <shortName evidence="6">RNase P protein</shortName>
        <shortName evidence="6">RNaseP protein</shortName>
        <ecNumber evidence="6 7">3.1.26.5</ecNumber>
    </recommendedName>
    <alternativeName>
        <fullName evidence="6">Protein C5</fullName>
    </alternativeName>
</protein>
<evidence type="ECO:0000256" key="3">
    <source>
        <dbReference type="ARBA" id="ARBA00022759"/>
    </source>
</evidence>
<organism evidence="8 9">
    <name type="scientific">Candidatus Sungiibacteriota bacterium</name>
    <dbReference type="NCBI Taxonomy" id="2750080"/>
    <lineage>
        <taxon>Bacteria</taxon>
        <taxon>Candidatus Sungiibacteriota</taxon>
    </lineage>
</organism>
<comment type="caution">
    <text evidence="8">The sequence shown here is derived from an EMBL/GenBank/DDBJ whole genome shotgun (WGS) entry which is preliminary data.</text>
</comment>
<dbReference type="Proteomes" id="UP000808388">
    <property type="component" value="Unassembled WGS sequence"/>
</dbReference>
<accession>A0A9D6QRV5</accession>
<dbReference type="GO" id="GO:0042781">
    <property type="term" value="F:3'-tRNA processing endoribonuclease activity"/>
    <property type="evidence" value="ECO:0007669"/>
    <property type="project" value="TreeGrafter"/>
</dbReference>
<dbReference type="Pfam" id="PF00825">
    <property type="entry name" value="Ribonuclease_P"/>
    <property type="match status" value="1"/>
</dbReference>
<dbReference type="InterPro" id="IPR020568">
    <property type="entry name" value="Ribosomal_Su5_D2-typ_SF"/>
</dbReference>
<evidence type="ECO:0000313" key="9">
    <source>
        <dbReference type="Proteomes" id="UP000808388"/>
    </source>
</evidence>
<dbReference type="GO" id="GO:0004526">
    <property type="term" value="F:ribonuclease P activity"/>
    <property type="evidence" value="ECO:0007669"/>
    <property type="project" value="UniProtKB-UniRule"/>
</dbReference>